<dbReference type="RefSeq" id="WP_183604101.1">
    <property type="nucleotide sequence ID" value="NZ_JACHXK010000025.1"/>
</dbReference>
<comment type="caution">
    <text evidence="3">The sequence shown here is derived from an EMBL/GenBank/DDBJ whole genome shotgun (WGS) entry which is preliminary data.</text>
</comment>
<dbReference type="EMBL" id="JACHXK010000025">
    <property type="protein sequence ID" value="MBB3114043.1"/>
    <property type="molecule type" value="Genomic_DNA"/>
</dbReference>
<dbReference type="Pfam" id="PF22585">
    <property type="entry name" value="Sialidase-like_CBM"/>
    <property type="match status" value="1"/>
</dbReference>
<dbReference type="Pfam" id="PF24067">
    <property type="entry name" value="Beta-prop_BT_1020"/>
    <property type="match status" value="1"/>
</dbReference>
<protein>
    <recommendedName>
        <fullName evidence="5">Six-hairpin glycosidase</fullName>
    </recommendedName>
</protein>
<keyword evidence="4" id="KW-1185">Reference proteome</keyword>
<name>A0A7W5FR70_9BACL</name>
<evidence type="ECO:0000313" key="3">
    <source>
        <dbReference type="EMBL" id="MBB3114043.1"/>
    </source>
</evidence>
<dbReference type="InterPro" id="IPR036278">
    <property type="entry name" value="Sialidase_sf"/>
</dbReference>
<evidence type="ECO:0000313" key="4">
    <source>
        <dbReference type="Proteomes" id="UP000570361"/>
    </source>
</evidence>
<evidence type="ECO:0008006" key="5">
    <source>
        <dbReference type="Google" id="ProtNLM"/>
    </source>
</evidence>
<proteinExistence type="predicted"/>
<organism evidence="3 4">
    <name type="scientific">Paenibacillus phyllosphaerae</name>
    <dbReference type="NCBI Taxonomy" id="274593"/>
    <lineage>
        <taxon>Bacteria</taxon>
        <taxon>Bacillati</taxon>
        <taxon>Bacillota</taxon>
        <taxon>Bacilli</taxon>
        <taxon>Bacillales</taxon>
        <taxon>Paenibacillaceae</taxon>
        <taxon>Paenibacillus</taxon>
    </lineage>
</organism>
<dbReference type="Proteomes" id="UP000570361">
    <property type="component" value="Unassembled WGS sequence"/>
</dbReference>
<dbReference type="SUPFAM" id="SSF50939">
    <property type="entry name" value="Sialidases"/>
    <property type="match status" value="1"/>
</dbReference>
<evidence type="ECO:0000259" key="2">
    <source>
        <dbReference type="Pfam" id="PF24067"/>
    </source>
</evidence>
<feature type="domain" description="BT-1020-like N-terminal beta-propeller" evidence="2">
    <location>
        <begin position="7"/>
        <end position="239"/>
    </location>
</feature>
<dbReference type="InterPro" id="IPR054490">
    <property type="entry name" value="BT_1020-like_b-sandwich_1"/>
</dbReference>
<reference evidence="3 4" key="1">
    <citation type="submission" date="2020-08" db="EMBL/GenBank/DDBJ databases">
        <title>Genomic Encyclopedia of Type Strains, Phase III (KMG-III): the genomes of soil and plant-associated and newly described type strains.</title>
        <authorList>
            <person name="Whitman W."/>
        </authorList>
    </citation>
    <scope>NUCLEOTIDE SEQUENCE [LARGE SCALE GENOMIC DNA]</scope>
    <source>
        <strain evidence="3 4">CECT 5862</strain>
    </source>
</reference>
<evidence type="ECO:0000259" key="1">
    <source>
        <dbReference type="Pfam" id="PF22585"/>
    </source>
</evidence>
<dbReference type="InterPro" id="IPR056425">
    <property type="entry name" value="Beta-prop_BT_1020"/>
</dbReference>
<feature type="domain" description="BT-1020-like structural beta-sandwich" evidence="1">
    <location>
        <begin position="412"/>
        <end position="572"/>
    </location>
</feature>
<sequence>MNAKRKRVRYTGTETANIDYHHGQLASIIGVHHFQAVRANRAQPAGGDAYGWTFNHAPLLTYWRDKYYLQYVSCPVSENVPPSRTLLITSLDGVHWEDAVILFPEYRVPEGIYQGPEALAPDSYAMMHQRMGFFKSSCDKMLALGFYGICPNHNVMPNDGLGIGRVVREIHPDGRLDPIYFIRYNSHAGWNETNTSYPLYTSSPDGGFIQACEELLSDKLETAKWWEEDRSQDGFYKIEGNKALSCYRLADGDTVGLWKWSLTSISPDHGETWLPTEEADSLIMAGSKIWGQQIAEGHYVLIYNPSLDNTHRWPLALSTSEDGLNFDRLMLVSGEVPPRRYAGEHKYYGLNYVTGLTGGAIESPDGAIWISYCVNKEDIWVSRIPIPVTSRTVQWVDEHFHAYSAGNLIANWQIYRTLLSTVTMAAPEEEQQPCMVFLHTDPYDYAKAERCFPKHDKVEITFCCRTDLAHSGRMEIEVLNSKSMLAFRMILYPDGAIMVRHGSGTTRIAEDCARKWTNVEIRIDASRHEVFIRIMPNEEWTALRFVMSIPTVDKILFRTGAARRTPTYDTELSEGDLPEVCAPAEESHFYLKSLSIQPLRL</sequence>
<gene>
    <name evidence="3" type="ORF">FHS18_006159</name>
</gene>
<dbReference type="AlphaFoldDB" id="A0A7W5FR70"/>
<accession>A0A7W5FR70</accession>